<name>F0WWD5_9STRA</name>
<dbReference type="InterPro" id="IPR029058">
    <property type="entry name" value="AB_hydrolase_fold"/>
</dbReference>
<dbReference type="Gene3D" id="3.40.50.1820">
    <property type="entry name" value="alpha/beta hydrolase"/>
    <property type="match status" value="1"/>
</dbReference>
<evidence type="ECO:0000259" key="2">
    <source>
        <dbReference type="Pfam" id="PF03959"/>
    </source>
</evidence>
<accession>F0WWD5</accession>
<keyword evidence="1" id="KW-0378">Hydrolase</keyword>
<dbReference type="SUPFAM" id="SSF53474">
    <property type="entry name" value="alpha/beta-Hydrolases"/>
    <property type="match status" value="1"/>
</dbReference>
<dbReference type="HOGENOM" id="CLU_051938_3_2_1"/>
<reference evidence="3" key="1">
    <citation type="journal article" date="2011" name="PLoS Biol.">
        <title>Gene gain and loss during evolution of obligate parasitism in the white rust pathogen of Arabidopsis thaliana.</title>
        <authorList>
            <person name="Kemen E."/>
            <person name="Gardiner A."/>
            <person name="Schultz-Larsen T."/>
            <person name="Kemen A.C."/>
            <person name="Balmuth A.L."/>
            <person name="Robert-Seilaniantz A."/>
            <person name="Bailey K."/>
            <person name="Holub E."/>
            <person name="Studholme D.J."/>
            <person name="Maclean D."/>
            <person name="Jones J.D."/>
        </authorList>
    </citation>
    <scope>NUCLEOTIDE SEQUENCE</scope>
</reference>
<organism evidence="3">
    <name type="scientific">Albugo laibachii Nc14</name>
    <dbReference type="NCBI Taxonomy" id="890382"/>
    <lineage>
        <taxon>Eukaryota</taxon>
        <taxon>Sar</taxon>
        <taxon>Stramenopiles</taxon>
        <taxon>Oomycota</taxon>
        <taxon>Peronosporomycetes</taxon>
        <taxon>Albuginales</taxon>
        <taxon>Albuginaceae</taxon>
        <taxon>Albugo</taxon>
    </lineage>
</organism>
<dbReference type="PANTHER" id="PTHR48070">
    <property type="entry name" value="ESTERASE OVCA2"/>
    <property type="match status" value="1"/>
</dbReference>
<sequence length="215" mass="25135">MRHQIAGFRQNLQSVAEFIFLDAPNILLEQSQDRLITRKFGHLVPFRQWYTVRNIKHSKDTNWDREYDLIDKTIEHIKEKAHSLGRIDAVLAFSQGTVVATLLTAMYIRQQKAPPWKICVCVCGIPVQDRRYRHLFEENGKTFELPLPSMHIFSPQDPLYRKAKALSHMYVSETASDLPYRSTYKFDGGHIFPSVTKYQTMYRDISDQIRKVCGL</sequence>
<dbReference type="GO" id="GO:0005634">
    <property type="term" value="C:nucleus"/>
    <property type="evidence" value="ECO:0007669"/>
    <property type="project" value="TreeGrafter"/>
</dbReference>
<dbReference type="GO" id="GO:0005737">
    <property type="term" value="C:cytoplasm"/>
    <property type="evidence" value="ECO:0007669"/>
    <property type="project" value="TreeGrafter"/>
</dbReference>
<dbReference type="InterPro" id="IPR005645">
    <property type="entry name" value="FSH-like_dom"/>
</dbReference>
<feature type="domain" description="Serine hydrolase" evidence="2">
    <location>
        <begin position="2"/>
        <end position="200"/>
    </location>
</feature>
<protein>
    <submittedName>
        <fullName evidence="3">Uncharacterized protein AlNc14C319G10568</fullName>
    </submittedName>
</protein>
<dbReference type="PANTHER" id="PTHR48070:SF6">
    <property type="entry name" value="ESTERASE OVCA2"/>
    <property type="match status" value="1"/>
</dbReference>
<dbReference type="GO" id="GO:0016787">
    <property type="term" value="F:hydrolase activity"/>
    <property type="evidence" value="ECO:0007669"/>
    <property type="project" value="UniProtKB-KW"/>
</dbReference>
<evidence type="ECO:0000256" key="1">
    <source>
        <dbReference type="ARBA" id="ARBA00022801"/>
    </source>
</evidence>
<dbReference type="InterPro" id="IPR050593">
    <property type="entry name" value="LovG"/>
</dbReference>
<reference evidence="3" key="2">
    <citation type="submission" date="2011-02" db="EMBL/GenBank/DDBJ databases">
        <authorList>
            <person name="MacLean D."/>
        </authorList>
    </citation>
    <scope>NUCLEOTIDE SEQUENCE</scope>
</reference>
<dbReference type="EMBL" id="FR824364">
    <property type="protein sequence ID" value="CCA25755.1"/>
    <property type="molecule type" value="Genomic_DNA"/>
</dbReference>
<proteinExistence type="predicted"/>
<dbReference type="Pfam" id="PF03959">
    <property type="entry name" value="FSH1"/>
    <property type="match status" value="1"/>
</dbReference>
<gene>
    <name evidence="3" type="primary">AlNc14C319G10568</name>
    <name evidence="3" type="ORF">ALNC14_118990</name>
</gene>
<dbReference type="AlphaFoldDB" id="F0WWD5"/>
<evidence type="ECO:0000313" key="3">
    <source>
        <dbReference type="EMBL" id="CCA25755.1"/>
    </source>
</evidence>